<dbReference type="GeneID" id="110578916"/>
<keyword evidence="2" id="KW-1185">Reference proteome</keyword>
<evidence type="ECO:0000256" key="1">
    <source>
        <dbReference type="ARBA" id="ARBA00005486"/>
    </source>
</evidence>
<evidence type="ECO:0000313" key="2">
    <source>
        <dbReference type="Proteomes" id="UP000248481"/>
    </source>
</evidence>
<sequence>MAEEVERVSPFPAADFCPVTLPLPPSVTSLHPALRPAAHPEPPGPEGDKGLGLLFFVPDHVLQCKLLTFVREHVFLEDTGAAGPSRVYKEEDADELHELFHRRNMLAVFCKLIVCNVLEMSAAADIYQFYLKVSARLSRPRGPSSPSPAHCSLV</sequence>
<gene>
    <name evidence="3" type="primary">LOC110578916</name>
</gene>
<evidence type="ECO:0000313" key="3">
    <source>
        <dbReference type="RefSeq" id="XP_044768440.1"/>
    </source>
</evidence>
<comment type="similarity">
    <text evidence="1">Belongs to the SCC3 family.</text>
</comment>
<dbReference type="AlphaFoldDB" id="A0A8M1M611"/>
<dbReference type="InterPro" id="IPR039662">
    <property type="entry name" value="Cohesin_Scc3/SA"/>
</dbReference>
<name>A0A8M1M611_NEOSC</name>
<reference evidence="3" key="1">
    <citation type="submission" date="2025-08" db="UniProtKB">
        <authorList>
            <consortium name="RefSeq"/>
        </authorList>
    </citation>
    <scope>IDENTIFICATION</scope>
    <source>
        <tissue evidence="3">Blood</tissue>
    </source>
</reference>
<dbReference type="PANTHER" id="PTHR11199">
    <property type="entry name" value="STROMAL ANTIGEN"/>
    <property type="match status" value="1"/>
</dbReference>
<dbReference type="RefSeq" id="XP_044768440.1">
    <property type="nucleotide sequence ID" value="XM_044912505.1"/>
</dbReference>
<dbReference type="GO" id="GO:0003682">
    <property type="term" value="F:chromatin binding"/>
    <property type="evidence" value="ECO:0007669"/>
    <property type="project" value="TreeGrafter"/>
</dbReference>
<dbReference type="PANTHER" id="PTHR11199:SF2">
    <property type="entry name" value="COHESIN SUBUNIT SA"/>
    <property type="match status" value="1"/>
</dbReference>
<organism evidence="2 3">
    <name type="scientific">Neomonachus schauinslandi</name>
    <name type="common">Hawaiian monk seal</name>
    <name type="synonym">Monachus schauinslandi</name>
    <dbReference type="NCBI Taxonomy" id="29088"/>
    <lineage>
        <taxon>Eukaryota</taxon>
        <taxon>Metazoa</taxon>
        <taxon>Chordata</taxon>
        <taxon>Craniata</taxon>
        <taxon>Vertebrata</taxon>
        <taxon>Euteleostomi</taxon>
        <taxon>Mammalia</taxon>
        <taxon>Eutheria</taxon>
        <taxon>Laurasiatheria</taxon>
        <taxon>Carnivora</taxon>
        <taxon>Caniformia</taxon>
        <taxon>Pinnipedia</taxon>
        <taxon>Phocidae</taxon>
        <taxon>Monachinae</taxon>
        <taxon>Monachini</taxon>
        <taxon>Neomonachus</taxon>
    </lineage>
</organism>
<dbReference type="GO" id="GO:0008278">
    <property type="term" value="C:cohesin complex"/>
    <property type="evidence" value="ECO:0007669"/>
    <property type="project" value="TreeGrafter"/>
</dbReference>
<dbReference type="KEGG" id="nsu:110578916"/>
<dbReference type="GO" id="GO:0005634">
    <property type="term" value="C:nucleus"/>
    <property type="evidence" value="ECO:0007669"/>
    <property type="project" value="TreeGrafter"/>
</dbReference>
<dbReference type="GO" id="GO:0000785">
    <property type="term" value="C:chromatin"/>
    <property type="evidence" value="ECO:0007669"/>
    <property type="project" value="TreeGrafter"/>
</dbReference>
<dbReference type="GO" id="GO:0007062">
    <property type="term" value="P:sister chromatid cohesion"/>
    <property type="evidence" value="ECO:0007669"/>
    <property type="project" value="TreeGrafter"/>
</dbReference>
<accession>A0A8M1M611</accession>
<protein>
    <submittedName>
        <fullName evidence="3">Cohesin subunit SA-2-like</fullName>
    </submittedName>
</protein>
<dbReference type="Proteomes" id="UP000248481">
    <property type="component" value="Unplaced"/>
</dbReference>
<proteinExistence type="inferred from homology"/>